<proteinExistence type="predicted"/>
<reference evidence="2" key="1">
    <citation type="journal article" date="2020" name="mSystems">
        <title>Genome- and Community-Level Interaction Insights into Carbon Utilization and Element Cycling Functions of Hydrothermarchaeota in Hydrothermal Sediment.</title>
        <authorList>
            <person name="Zhou Z."/>
            <person name="Liu Y."/>
            <person name="Xu W."/>
            <person name="Pan J."/>
            <person name="Luo Z.H."/>
            <person name="Li M."/>
        </authorList>
    </citation>
    <scope>NUCLEOTIDE SEQUENCE [LARGE SCALE GENOMIC DNA]</scope>
    <source>
        <strain evidence="2">SpSt-374</strain>
    </source>
</reference>
<comment type="caution">
    <text evidence="2">The sequence shown here is derived from an EMBL/GenBank/DDBJ whole genome shotgun (WGS) entry which is preliminary data.</text>
</comment>
<gene>
    <name evidence="2" type="ORF">ENR15_09075</name>
</gene>
<protein>
    <submittedName>
        <fullName evidence="2">Uncharacterized protein</fullName>
    </submittedName>
</protein>
<sequence length="68" mass="6445">MSFVLGLWSLVGDGGAGEQGSSGSASLTDRGAGRGGAGRGGAGVWPCLSGGNGQSSTIDYATGGNLLK</sequence>
<accession>A0A7C3ZJK3</accession>
<evidence type="ECO:0000313" key="2">
    <source>
        <dbReference type="EMBL" id="HGG00783.1"/>
    </source>
</evidence>
<organism evidence="2">
    <name type="scientific">Planktothricoides sp. SpSt-374</name>
    <dbReference type="NCBI Taxonomy" id="2282167"/>
    <lineage>
        <taxon>Bacteria</taxon>
        <taxon>Bacillati</taxon>
        <taxon>Cyanobacteriota</taxon>
        <taxon>Cyanophyceae</taxon>
        <taxon>Oscillatoriophycideae</taxon>
        <taxon>Oscillatoriales</taxon>
        <taxon>Oscillatoriaceae</taxon>
        <taxon>Planktothricoides</taxon>
    </lineage>
</organism>
<dbReference type="EMBL" id="DSPX01000090">
    <property type="protein sequence ID" value="HGG00783.1"/>
    <property type="molecule type" value="Genomic_DNA"/>
</dbReference>
<name>A0A7C3ZJK3_9CYAN</name>
<feature type="compositionally biased region" description="Gly residues" evidence="1">
    <location>
        <begin position="33"/>
        <end position="43"/>
    </location>
</feature>
<feature type="region of interest" description="Disordered" evidence="1">
    <location>
        <begin position="13"/>
        <end position="68"/>
    </location>
</feature>
<dbReference type="AlphaFoldDB" id="A0A7C3ZJK3"/>
<evidence type="ECO:0000256" key="1">
    <source>
        <dbReference type="SAM" id="MobiDB-lite"/>
    </source>
</evidence>